<dbReference type="Gene3D" id="6.10.140.1960">
    <property type="match status" value="1"/>
</dbReference>
<gene>
    <name evidence="6" type="ORF">EF806_02275</name>
</gene>
<dbReference type="GO" id="GO:0006879">
    <property type="term" value="P:intracellular iron ion homeostasis"/>
    <property type="evidence" value="ECO:0007669"/>
    <property type="project" value="UniProtKB-KW"/>
</dbReference>
<keyword evidence="2" id="KW-0479">Metal-binding</keyword>
<dbReference type="GO" id="GO:0140737">
    <property type="term" value="C:encapsulin nanocompartment"/>
    <property type="evidence" value="ECO:0007669"/>
    <property type="project" value="UniProtKB-SubCell"/>
</dbReference>
<evidence type="ECO:0000313" key="7">
    <source>
        <dbReference type="Proteomes" id="UP000317158"/>
    </source>
</evidence>
<dbReference type="GO" id="GO:0046872">
    <property type="term" value="F:metal ion binding"/>
    <property type="evidence" value="ECO:0007669"/>
    <property type="project" value="UniProtKB-KW"/>
</dbReference>
<keyword evidence="5" id="KW-1284">Encapsulin nanocompartment</keyword>
<comment type="subcellular location">
    <subcellularLocation>
        <location evidence="4">Encapsulin nanocompartment</location>
    </subcellularLocation>
</comment>
<dbReference type="EMBL" id="RXIF01000004">
    <property type="protein sequence ID" value="RZN64895.1"/>
    <property type="molecule type" value="Genomic_DNA"/>
</dbReference>
<evidence type="ECO:0000256" key="1">
    <source>
        <dbReference type="ARBA" id="ARBA00022434"/>
    </source>
</evidence>
<dbReference type="Proteomes" id="UP000317158">
    <property type="component" value="Unassembled WGS sequence"/>
</dbReference>
<evidence type="ECO:0000256" key="5">
    <source>
        <dbReference type="ARBA" id="ARBA00033787"/>
    </source>
</evidence>
<sequence>MFSEIPINLEKLDRDQKNKEIIRMGIIAELDAINLYEQLAAMADDSDIKKIFLDVGNEEKTHFGEFLSLLMKKDEDQVRELEKGKKEVEELIQ</sequence>
<dbReference type="InterPro" id="IPR054581">
    <property type="entry name" value="EncFtn-like"/>
</dbReference>
<reference evidence="6 7" key="1">
    <citation type="journal article" date="2019" name="Nat. Microbiol.">
        <title>Wide diversity of methane and short-chain alkane metabolisms in uncultured archaea.</title>
        <authorList>
            <person name="Borrel G."/>
            <person name="Adam P.S."/>
            <person name="McKay L.J."/>
            <person name="Chen L.X."/>
            <person name="Sierra-Garcia I.N."/>
            <person name="Sieber C.M."/>
            <person name="Letourneur Q."/>
            <person name="Ghozlane A."/>
            <person name="Andersen G.L."/>
            <person name="Li W.J."/>
            <person name="Hallam S.J."/>
            <person name="Muyzer G."/>
            <person name="de Oliveira V.M."/>
            <person name="Inskeep W.P."/>
            <person name="Banfield J.F."/>
            <person name="Gribaldo S."/>
        </authorList>
    </citation>
    <scope>NUCLEOTIDE SEQUENCE [LARGE SCALE GENOMIC DNA]</scope>
    <source>
        <strain evidence="6">NM1a</strain>
    </source>
</reference>
<dbReference type="Pfam" id="PF22277">
    <property type="entry name" value="EncFtn-like"/>
    <property type="match status" value="1"/>
</dbReference>
<evidence type="ECO:0000256" key="2">
    <source>
        <dbReference type="ARBA" id="ARBA00022723"/>
    </source>
</evidence>
<evidence type="ECO:0000256" key="4">
    <source>
        <dbReference type="ARBA" id="ARBA00033738"/>
    </source>
</evidence>
<dbReference type="PANTHER" id="PTHR37165:SF1">
    <property type="entry name" value="TYPE 1 ENCAPSULIN SHELL PROTEIN"/>
    <property type="match status" value="1"/>
</dbReference>
<organism evidence="6 7">
    <name type="scientific">Methanoliparum thermophilum</name>
    <dbReference type="NCBI Taxonomy" id="2491083"/>
    <lineage>
        <taxon>Archaea</taxon>
        <taxon>Methanobacteriati</taxon>
        <taxon>Methanobacteriota</taxon>
        <taxon>Candidatus Methanoliparia</taxon>
        <taxon>Candidatus Methanoliparales</taxon>
        <taxon>Candidatus Methanoliparaceae</taxon>
        <taxon>Candidatus Methanoliparum</taxon>
    </lineage>
</organism>
<keyword evidence="1" id="KW-0409">Iron storage</keyword>
<protein>
    <submittedName>
        <fullName evidence="6">Rubrerythrin</fullName>
    </submittedName>
</protein>
<name>A0A520KTK2_METT2</name>
<keyword evidence="3" id="KW-0408">Iron</keyword>
<accession>A0A520KTK2</accession>
<dbReference type="PANTHER" id="PTHR37165">
    <property type="entry name" value="PEPTIDASE U56 FAMILY"/>
    <property type="match status" value="1"/>
</dbReference>
<dbReference type="SUPFAM" id="SSF47240">
    <property type="entry name" value="Ferritin-like"/>
    <property type="match status" value="1"/>
</dbReference>
<evidence type="ECO:0000313" key="6">
    <source>
        <dbReference type="EMBL" id="RZN64895.1"/>
    </source>
</evidence>
<proteinExistence type="predicted"/>
<evidence type="ECO:0000256" key="3">
    <source>
        <dbReference type="ARBA" id="ARBA00023004"/>
    </source>
</evidence>
<dbReference type="InterPro" id="IPR051429">
    <property type="entry name" value="Encapsulin_nc"/>
</dbReference>
<dbReference type="InterPro" id="IPR009078">
    <property type="entry name" value="Ferritin-like_SF"/>
</dbReference>
<comment type="caution">
    <text evidence="6">The sequence shown here is derived from an EMBL/GenBank/DDBJ whole genome shotgun (WGS) entry which is preliminary data.</text>
</comment>
<dbReference type="AlphaFoldDB" id="A0A520KTK2"/>